<evidence type="ECO:0000313" key="3">
    <source>
        <dbReference type="Proteomes" id="UP000324222"/>
    </source>
</evidence>
<feature type="region of interest" description="Disordered" evidence="1">
    <location>
        <begin position="63"/>
        <end position="82"/>
    </location>
</feature>
<organism evidence="2 3">
    <name type="scientific">Portunus trituberculatus</name>
    <name type="common">Swimming crab</name>
    <name type="synonym">Neptunus trituberculatus</name>
    <dbReference type="NCBI Taxonomy" id="210409"/>
    <lineage>
        <taxon>Eukaryota</taxon>
        <taxon>Metazoa</taxon>
        <taxon>Ecdysozoa</taxon>
        <taxon>Arthropoda</taxon>
        <taxon>Crustacea</taxon>
        <taxon>Multicrustacea</taxon>
        <taxon>Malacostraca</taxon>
        <taxon>Eumalacostraca</taxon>
        <taxon>Eucarida</taxon>
        <taxon>Decapoda</taxon>
        <taxon>Pleocyemata</taxon>
        <taxon>Brachyura</taxon>
        <taxon>Eubrachyura</taxon>
        <taxon>Portunoidea</taxon>
        <taxon>Portunidae</taxon>
        <taxon>Portuninae</taxon>
        <taxon>Portunus</taxon>
    </lineage>
</organism>
<evidence type="ECO:0000256" key="1">
    <source>
        <dbReference type="SAM" id="MobiDB-lite"/>
    </source>
</evidence>
<name>A0A5B7HJU7_PORTR</name>
<dbReference type="Proteomes" id="UP000324222">
    <property type="component" value="Unassembled WGS sequence"/>
</dbReference>
<keyword evidence="3" id="KW-1185">Reference proteome</keyword>
<reference evidence="2 3" key="1">
    <citation type="submission" date="2019-05" db="EMBL/GenBank/DDBJ databases">
        <title>Another draft genome of Portunus trituberculatus and its Hox gene families provides insights of decapod evolution.</title>
        <authorList>
            <person name="Jeong J.-H."/>
            <person name="Song I."/>
            <person name="Kim S."/>
            <person name="Choi T."/>
            <person name="Kim D."/>
            <person name="Ryu S."/>
            <person name="Kim W."/>
        </authorList>
    </citation>
    <scope>NUCLEOTIDE SEQUENCE [LARGE SCALE GENOMIC DNA]</scope>
    <source>
        <tissue evidence="2">Muscle</tissue>
    </source>
</reference>
<proteinExistence type="predicted"/>
<dbReference type="AlphaFoldDB" id="A0A5B7HJU7"/>
<comment type="caution">
    <text evidence="2">The sequence shown here is derived from an EMBL/GenBank/DDBJ whole genome shotgun (WGS) entry which is preliminary data.</text>
</comment>
<gene>
    <name evidence="2" type="ORF">E2C01_064056</name>
</gene>
<evidence type="ECO:0000313" key="2">
    <source>
        <dbReference type="EMBL" id="MPC69825.1"/>
    </source>
</evidence>
<dbReference type="EMBL" id="VSRR010030071">
    <property type="protein sequence ID" value="MPC69825.1"/>
    <property type="molecule type" value="Genomic_DNA"/>
</dbReference>
<sequence length="82" mass="9259">MKRGLRRVGTPEGPARLQSIVCLVRTLVTLTRHTLTSPQMHMGEVINMRDKNVSREWEVCGTTRPYQENPPAPSLGCLHTTF</sequence>
<protein>
    <submittedName>
        <fullName evidence="2">Uncharacterized protein</fullName>
    </submittedName>
</protein>
<accession>A0A5B7HJU7</accession>